<reference evidence="1 2" key="1">
    <citation type="submission" date="2021-03" db="EMBL/GenBank/DDBJ databases">
        <title>Genomic Encyclopedia of Type Strains, Phase IV (KMG-IV): sequencing the most valuable type-strain genomes for metagenomic binning, comparative biology and taxonomic classification.</title>
        <authorList>
            <person name="Goeker M."/>
        </authorList>
    </citation>
    <scope>NUCLEOTIDE SEQUENCE [LARGE SCALE GENOMIC DNA]</scope>
    <source>
        <strain evidence="1 2">DSM 25609</strain>
    </source>
</reference>
<dbReference type="EMBL" id="JAGGKX010000029">
    <property type="protein sequence ID" value="MBP1971631.1"/>
    <property type="molecule type" value="Genomic_DNA"/>
</dbReference>
<organism evidence="1 2">
    <name type="scientific">Virgibacillus natechei</name>
    <dbReference type="NCBI Taxonomy" id="1216297"/>
    <lineage>
        <taxon>Bacteria</taxon>
        <taxon>Bacillati</taxon>
        <taxon>Bacillota</taxon>
        <taxon>Bacilli</taxon>
        <taxon>Bacillales</taxon>
        <taxon>Bacillaceae</taxon>
        <taxon>Virgibacillus</taxon>
    </lineage>
</organism>
<gene>
    <name evidence="1" type="ORF">J2Z83_003782</name>
</gene>
<protein>
    <submittedName>
        <fullName evidence="1">Galactokinase</fullName>
    </submittedName>
</protein>
<accession>A0ABS4IMV2</accession>
<evidence type="ECO:0000313" key="2">
    <source>
        <dbReference type="Proteomes" id="UP001519345"/>
    </source>
</evidence>
<sequence length="74" mass="8694">MQKNYRDYTVGELLDMGLKIDVYNHTNPSKEKAYNLLSKFEGIKRTSYKLESQVSVVKGWKNEFEIINFIDEEG</sequence>
<name>A0ABS4IMV2_9BACI</name>
<evidence type="ECO:0000313" key="1">
    <source>
        <dbReference type="EMBL" id="MBP1971631.1"/>
    </source>
</evidence>
<keyword evidence="2" id="KW-1185">Reference proteome</keyword>
<comment type="caution">
    <text evidence="1">The sequence shown here is derived from an EMBL/GenBank/DDBJ whole genome shotgun (WGS) entry which is preliminary data.</text>
</comment>
<dbReference type="Proteomes" id="UP001519345">
    <property type="component" value="Unassembled WGS sequence"/>
</dbReference>
<proteinExistence type="predicted"/>
<dbReference type="RefSeq" id="WP_264917251.1">
    <property type="nucleotide sequence ID" value="NZ_CP110224.1"/>
</dbReference>